<dbReference type="Proteomes" id="UP000676336">
    <property type="component" value="Unassembled WGS sequence"/>
</dbReference>
<dbReference type="Gene3D" id="3.20.20.80">
    <property type="entry name" value="Glycosidases"/>
    <property type="match status" value="1"/>
</dbReference>
<evidence type="ECO:0000259" key="1">
    <source>
        <dbReference type="PROSITE" id="PS51910"/>
    </source>
</evidence>
<dbReference type="EMBL" id="CAJOBJ010097202">
    <property type="protein sequence ID" value="CAF4570302.1"/>
    <property type="molecule type" value="Genomic_DNA"/>
</dbReference>
<reference evidence="2" key="1">
    <citation type="submission" date="2021-02" db="EMBL/GenBank/DDBJ databases">
        <authorList>
            <person name="Nowell W R."/>
        </authorList>
    </citation>
    <scope>NUCLEOTIDE SEQUENCE</scope>
</reference>
<dbReference type="AlphaFoldDB" id="A0A814K5M1"/>
<evidence type="ECO:0000313" key="7">
    <source>
        <dbReference type="Proteomes" id="UP000663855"/>
    </source>
</evidence>
<name>A0A814K5M1_9BILA</name>
<proteinExistence type="predicted"/>
<accession>A0A814K5M1</accession>
<evidence type="ECO:0000313" key="5">
    <source>
        <dbReference type="EMBL" id="CAF4667641.1"/>
    </source>
</evidence>
<evidence type="ECO:0000313" key="4">
    <source>
        <dbReference type="EMBL" id="CAF4601021.1"/>
    </source>
</evidence>
<dbReference type="EMBL" id="CAJOBH010112257">
    <property type="protein sequence ID" value="CAF4667641.1"/>
    <property type="molecule type" value="Genomic_DNA"/>
</dbReference>
<evidence type="ECO:0000313" key="6">
    <source>
        <dbReference type="EMBL" id="CAF4738356.1"/>
    </source>
</evidence>
<evidence type="ECO:0000313" key="3">
    <source>
        <dbReference type="EMBL" id="CAF4570302.1"/>
    </source>
</evidence>
<dbReference type="Proteomes" id="UP000663855">
    <property type="component" value="Unassembled WGS sequence"/>
</dbReference>
<dbReference type="GO" id="GO:0005975">
    <property type="term" value="P:carbohydrate metabolic process"/>
    <property type="evidence" value="ECO:0007669"/>
    <property type="project" value="InterPro"/>
</dbReference>
<dbReference type="EMBL" id="CAJNOV010001052">
    <property type="protein sequence ID" value="CAF1046982.1"/>
    <property type="molecule type" value="Genomic_DNA"/>
</dbReference>
<gene>
    <name evidence="4" type="ORF">BYL167_LOCUS40128</name>
    <name evidence="5" type="ORF">BYL167_LOCUS42841</name>
    <name evidence="2" type="ORF">CJN711_LOCUS4555</name>
    <name evidence="3" type="ORF">GIL414_LOCUS37637</name>
    <name evidence="6" type="ORF">SMN809_LOCUS44600</name>
</gene>
<dbReference type="EMBL" id="CAJOBH010098515">
    <property type="protein sequence ID" value="CAF4601021.1"/>
    <property type="molecule type" value="Genomic_DNA"/>
</dbReference>
<feature type="domain" description="GH18" evidence="1">
    <location>
        <begin position="1"/>
        <end position="42"/>
    </location>
</feature>
<dbReference type="PROSITE" id="PS51910">
    <property type="entry name" value="GH18_2"/>
    <property type="match status" value="1"/>
</dbReference>
<feature type="non-terminal residue" evidence="2">
    <location>
        <position position="42"/>
    </location>
</feature>
<evidence type="ECO:0000313" key="2">
    <source>
        <dbReference type="EMBL" id="CAF1046982.1"/>
    </source>
</evidence>
<dbReference type="InterPro" id="IPR001223">
    <property type="entry name" value="Glyco_hydro18_cat"/>
</dbReference>
<feature type="non-terminal residue" evidence="2">
    <location>
        <position position="1"/>
    </location>
</feature>
<dbReference type="Proteomes" id="UP000681967">
    <property type="component" value="Unassembled WGS sequence"/>
</dbReference>
<protein>
    <recommendedName>
        <fullName evidence="1">GH18 domain-containing protein</fullName>
    </recommendedName>
</protein>
<dbReference type="Proteomes" id="UP000681720">
    <property type="component" value="Unassembled WGS sequence"/>
</dbReference>
<organism evidence="2 7">
    <name type="scientific">Rotaria magnacalcarata</name>
    <dbReference type="NCBI Taxonomy" id="392030"/>
    <lineage>
        <taxon>Eukaryota</taxon>
        <taxon>Metazoa</taxon>
        <taxon>Spiralia</taxon>
        <taxon>Gnathifera</taxon>
        <taxon>Rotifera</taxon>
        <taxon>Eurotatoria</taxon>
        <taxon>Bdelloidea</taxon>
        <taxon>Philodinida</taxon>
        <taxon>Philodinidae</taxon>
        <taxon>Rotaria</taxon>
    </lineage>
</organism>
<dbReference type="EMBL" id="CAJOBI010134195">
    <property type="protein sequence ID" value="CAF4738356.1"/>
    <property type="molecule type" value="Genomic_DNA"/>
</dbReference>
<comment type="caution">
    <text evidence="2">The sequence shown here is derived from an EMBL/GenBank/DDBJ whole genome shotgun (WGS) entry which is preliminary data.</text>
</comment>
<sequence length="42" mass="4536">ILYATFEKEAEASGNERLLLTAAVAAAKVNIDKAYEVDKLVP</sequence>